<evidence type="ECO:0000256" key="8">
    <source>
        <dbReference type="ARBA" id="ARBA00023157"/>
    </source>
</evidence>
<evidence type="ECO:0000313" key="13">
    <source>
        <dbReference type="EMBL" id="KAG5681411.1"/>
    </source>
</evidence>
<keyword evidence="1 10" id="KW-0645">Protease</keyword>
<dbReference type="InterPro" id="IPR024079">
    <property type="entry name" value="MetalloPept_cat_dom_sf"/>
</dbReference>
<dbReference type="PANTHER" id="PTHR10127">
    <property type="entry name" value="DISCOIDIN, CUB, EGF, LAMININ , AND ZINC METALLOPROTEASE DOMAIN CONTAINING"/>
    <property type="match status" value="1"/>
</dbReference>
<proteinExistence type="predicted"/>
<dbReference type="InterPro" id="IPR001506">
    <property type="entry name" value="Peptidase_M12A"/>
</dbReference>
<accession>A0A9J6CI41</accession>
<evidence type="ECO:0000256" key="9">
    <source>
        <dbReference type="ARBA" id="ARBA00023180"/>
    </source>
</evidence>
<dbReference type="GO" id="GO:0008270">
    <property type="term" value="F:zinc ion binding"/>
    <property type="evidence" value="ECO:0007669"/>
    <property type="project" value="UniProtKB-UniRule"/>
</dbReference>
<evidence type="ECO:0000259" key="12">
    <source>
        <dbReference type="PROSITE" id="PS51864"/>
    </source>
</evidence>
<keyword evidence="3 11" id="KW-0732">Signal</keyword>
<feature type="disulfide bond" evidence="10">
    <location>
        <begin position="115"/>
        <end position="270"/>
    </location>
</feature>
<evidence type="ECO:0000256" key="2">
    <source>
        <dbReference type="ARBA" id="ARBA00022723"/>
    </source>
</evidence>
<dbReference type="Proteomes" id="UP001107558">
    <property type="component" value="Chromosome 1"/>
</dbReference>
<evidence type="ECO:0000256" key="7">
    <source>
        <dbReference type="ARBA" id="ARBA00023145"/>
    </source>
</evidence>
<dbReference type="CDD" id="cd04280">
    <property type="entry name" value="ZnMc_astacin_like"/>
    <property type="match status" value="1"/>
</dbReference>
<protein>
    <recommendedName>
        <fullName evidence="11">Metalloendopeptidase</fullName>
        <ecNumber evidence="11">3.4.24.-</ecNumber>
    </recommendedName>
</protein>
<evidence type="ECO:0000256" key="5">
    <source>
        <dbReference type="ARBA" id="ARBA00022833"/>
    </source>
</evidence>
<dbReference type="Gene3D" id="3.40.390.10">
    <property type="entry name" value="Collagenase (Catalytic Domain)"/>
    <property type="match status" value="1"/>
</dbReference>
<sequence length="293" mass="33977">MLNYILFLIHFEITASQSSIITGLQTKPPLAKFGLVDITHSVTDFHDTDDEFIWEKSGLFEGDIVIYNPERNVLLDRSFRWSNATIPFYIEDKHFKDTEIETILSAIREFHTKTCLRLVPYKENDENWITITGNENGCWSSVGMKGEGGQQLNVFAPNCVRKGIIIHEILHAAGFYHQHSATDRDEYVEILWENIDNKHASNFNKYNESVVTDYGVGYDYDSILHYSSKAFSKNGNETIIAKRNVSRLGQREGFTEKDILKLNHMYKDSCHDLEPEDENVQEFNIIEWFKSLF</sequence>
<dbReference type="GO" id="GO:0004222">
    <property type="term" value="F:metalloendopeptidase activity"/>
    <property type="evidence" value="ECO:0007669"/>
    <property type="project" value="UniProtKB-UniRule"/>
</dbReference>
<dbReference type="PANTHER" id="PTHR10127:SF780">
    <property type="entry name" value="METALLOENDOPEPTIDASE"/>
    <property type="match status" value="1"/>
</dbReference>
<keyword evidence="14" id="KW-1185">Reference proteome</keyword>
<dbReference type="PROSITE" id="PS51864">
    <property type="entry name" value="ASTACIN"/>
    <property type="match status" value="1"/>
</dbReference>
<dbReference type="PRINTS" id="PR00480">
    <property type="entry name" value="ASTACIN"/>
</dbReference>
<dbReference type="EMBL" id="JADBJN010000001">
    <property type="protein sequence ID" value="KAG5681411.1"/>
    <property type="molecule type" value="Genomic_DNA"/>
</dbReference>
<feature type="active site" evidence="10">
    <location>
        <position position="168"/>
    </location>
</feature>
<dbReference type="Pfam" id="PF01400">
    <property type="entry name" value="Astacin"/>
    <property type="match status" value="1"/>
</dbReference>
<feature type="domain" description="Peptidase M12A" evidence="12">
    <location>
        <begin position="72"/>
        <end position="271"/>
    </location>
</feature>
<keyword evidence="8 10" id="KW-1015">Disulfide bond</keyword>
<comment type="cofactor">
    <cofactor evidence="10 11">
        <name>Zn(2+)</name>
        <dbReference type="ChEBI" id="CHEBI:29105"/>
    </cofactor>
    <text evidence="10 11">Binds 1 zinc ion per subunit.</text>
</comment>
<dbReference type="OrthoDB" id="291007at2759"/>
<comment type="caution">
    <text evidence="13">The sequence shown here is derived from an EMBL/GenBank/DDBJ whole genome shotgun (WGS) entry which is preliminary data.</text>
</comment>
<keyword evidence="5 10" id="KW-0862">Zinc</keyword>
<keyword evidence="2 10" id="KW-0479">Metal-binding</keyword>
<evidence type="ECO:0000256" key="1">
    <source>
        <dbReference type="ARBA" id="ARBA00022670"/>
    </source>
</evidence>
<feature type="binding site" evidence="10">
    <location>
        <position position="167"/>
    </location>
    <ligand>
        <name>Zn(2+)</name>
        <dbReference type="ChEBI" id="CHEBI:29105"/>
        <note>catalytic</note>
    </ligand>
</feature>
<dbReference type="GO" id="GO:0006508">
    <property type="term" value="P:proteolysis"/>
    <property type="evidence" value="ECO:0007669"/>
    <property type="project" value="UniProtKB-KW"/>
</dbReference>
<dbReference type="SMART" id="SM00235">
    <property type="entry name" value="ZnMc"/>
    <property type="match status" value="1"/>
</dbReference>
<name>A0A9J6CI41_POLVA</name>
<keyword evidence="9" id="KW-0325">Glycoprotein</keyword>
<dbReference type="FunFam" id="3.40.390.10:FF:000015">
    <property type="entry name" value="Meprin A subunit"/>
    <property type="match status" value="1"/>
</dbReference>
<keyword evidence="4 10" id="KW-0378">Hydrolase</keyword>
<evidence type="ECO:0000256" key="3">
    <source>
        <dbReference type="ARBA" id="ARBA00022729"/>
    </source>
</evidence>
<dbReference type="InterPro" id="IPR034035">
    <property type="entry name" value="Astacin-like_dom"/>
</dbReference>
<dbReference type="AlphaFoldDB" id="A0A9J6CI41"/>
<evidence type="ECO:0000256" key="10">
    <source>
        <dbReference type="PROSITE-ProRule" id="PRU01211"/>
    </source>
</evidence>
<keyword evidence="6 10" id="KW-0482">Metalloprotease</keyword>
<gene>
    <name evidence="13" type="ORF">PVAND_010849</name>
</gene>
<keyword evidence="7" id="KW-0865">Zymogen</keyword>
<feature type="binding site" evidence="10">
    <location>
        <position position="171"/>
    </location>
    <ligand>
        <name>Zn(2+)</name>
        <dbReference type="ChEBI" id="CHEBI:29105"/>
        <note>catalytic</note>
    </ligand>
</feature>
<evidence type="ECO:0000256" key="6">
    <source>
        <dbReference type="ARBA" id="ARBA00023049"/>
    </source>
</evidence>
<evidence type="ECO:0000256" key="4">
    <source>
        <dbReference type="ARBA" id="ARBA00022801"/>
    </source>
</evidence>
<feature type="binding site" evidence="10">
    <location>
        <position position="177"/>
    </location>
    <ligand>
        <name>Zn(2+)</name>
        <dbReference type="ChEBI" id="CHEBI:29105"/>
        <note>catalytic</note>
    </ligand>
</feature>
<evidence type="ECO:0000313" key="14">
    <source>
        <dbReference type="Proteomes" id="UP001107558"/>
    </source>
</evidence>
<reference evidence="13" key="1">
    <citation type="submission" date="2021-03" db="EMBL/GenBank/DDBJ databases">
        <title>Chromosome level genome of the anhydrobiotic midge Polypedilum vanderplanki.</title>
        <authorList>
            <person name="Yoshida Y."/>
            <person name="Kikawada T."/>
            <person name="Gusev O."/>
        </authorList>
    </citation>
    <scope>NUCLEOTIDE SEQUENCE</scope>
    <source>
        <strain evidence="13">NIAS01</strain>
        <tissue evidence="13">Whole body or cell culture</tissue>
    </source>
</reference>
<feature type="signal peptide" evidence="11">
    <location>
        <begin position="1"/>
        <end position="16"/>
    </location>
</feature>
<dbReference type="InterPro" id="IPR006026">
    <property type="entry name" value="Peptidase_Metallo"/>
</dbReference>
<dbReference type="SUPFAM" id="SSF55486">
    <property type="entry name" value="Metalloproteases ('zincins'), catalytic domain"/>
    <property type="match status" value="1"/>
</dbReference>
<dbReference type="EC" id="3.4.24.-" evidence="11"/>
<organism evidence="13 14">
    <name type="scientific">Polypedilum vanderplanki</name>
    <name type="common">Sleeping chironomid midge</name>
    <dbReference type="NCBI Taxonomy" id="319348"/>
    <lineage>
        <taxon>Eukaryota</taxon>
        <taxon>Metazoa</taxon>
        <taxon>Ecdysozoa</taxon>
        <taxon>Arthropoda</taxon>
        <taxon>Hexapoda</taxon>
        <taxon>Insecta</taxon>
        <taxon>Pterygota</taxon>
        <taxon>Neoptera</taxon>
        <taxon>Endopterygota</taxon>
        <taxon>Diptera</taxon>
        <taxon>Nematocera</taxon>
        <taxon>Chironomoidea</taxon>
        <taxon>Chironomidae</taxon>
        <taxon>Chironominae</taxon>
        <taxon>Polypedilum</taxon>
        <taxon>Polypedilum</taxon>
    </lineage>
</organism>
<feature type="chain" id="PRO_5039961586" description="Metalloendopeptidase" evidence="11">
    <location>
        <begin position="17"/>
        <end position="293"/>
    </location>
</feature>
<evidence type="ECO:0000256" key="11">
    <source>
        <dbReference type="RuleBase" id="RU361183"/>
    </source>
</evidence>
<comment type="caution">
    <text evidence="10">Lacks conserved residue(s) required for the propagation of feature annotation.</text>
</comment>